<protein>
    <submittedName>
        <fullName evidence="1">Tat pathway signal protein</fullName>
    </submittedName>
</protein>
<gene>
    <name evidence="1" type="ORF">G3I53_14420</name>
</gene>
<accession>A0A6G3QVF9</accession>
<sequence length="408" mass="44888">MKQAELADRLNKRLGALTGTPGKLTDRHVRNWLTGKTRWPHARQRLVLEEEFGVTAEELGFIPPAARERAPSEDPVRRRTFTTATASLTAAAILPEVPSSGSRRVGMSDADRLERNFAELVAADNKNGAGIRLETRALAHAQHALDLQAVGQASDRVRRRLYYLAAAFTGTALWAAVDAQQPKRAKGHLNTALRLAGMAGSSEMEMRLWGHAALLSYQQLHLHDALAAAEAGRRAYVCRQDALFRSLASARLAGILAAVGEDSAAQRTLLHAEKAYERAETAQDRPAWMGFFDRAELDGLAALVMARLDRHVESEARLHRTLSVLRPDLRRNRTYYTIHLALAQLAQGEADQAVATALPLLSEGGEPPMSGRSRKLLQQFDRGLTQVAPGTSFMIEWQDRFSQGEKAT</sequence>
<name>A0A6G3QVF9_9ACTN</name>
<proteinExistence type="predicted"/>
<reference evidence="1" key="1">
    <citation type="submission" date="2020-01" db="EMBL/GenBank/DDBJ databases">
        <title>Insect and environment-associated Actinomycetes.</title>
        <authorList>
            <person name="Currrie C."/>
            <person name="Chevrette M."/>
            <person name="Carlson C."/>
            <person name="Stubbendieck R."/>
            <person name="Wendt-Pienkowski E."/>
        </authorList>
    </citation>
    <scope>NUCLEOTIDE SEQUENCE</scope>
    <source>
        <strain evidence="1">SID14436</strain>
    </source>
</reference>
<organism evidence="1">
    <name type="scientific">Streptomyces sp. SID14436</name>
    <dbReference type="NCBI Taxonomy" id="2706070"/>
    <lineage>
        <taxon>Bacteria</taxon>
        <taxon>Bacillati</taxon>
        <taxon>Actinomycetota</taxon>
        <taxon>Actinomycetes</taxon>
        <taxon>Kitasatosporales</taxon>
        <taxon>Streptomycetaceae</taxon>
        <taxon>Streptomyces</taxon>
    </lineage>
</organism>
<evidence type="ECO:0000313" key="1">
    <source>
        <dbReference type="EMBL" id="NEA87204.1"/>
    </source>
</evidence>
<dbReference type="RefSeq" id="WP_164337302.1">
    <property type="nucleotide sequence ID" value="NZ_JAAGMD010000421.1"/>
</dbReference>
<dbReference type="EMBL" id="JAAGMD010000421">
    <property type="protein sequence ID" value="NEA87204.1"/>
    <property type="molecule type" value="Genomic_DNA"/>
</dbReference>
<dbReference type="AlphaFoldDB" id="A0A6G3QVF9"/>
<comment type="caution">
    <text evidence="1">The sequence shown here is derived from an EMBL/GenBank/DDBJ whole genome shotgun (WGS) entry which is preliminary data.</text>
</comment>